<gene>
    <name evidence="1" type="ORF">SAMN05444374_113141</name>
</gene>
<accession>A0A1I0U581</accession>
<dbReference type="OrthoDB" id="8183309at2"/>
<sequence>MTRLSVVDEIFLRTHRGYGIPVAMQGIWVFDEPIDRAALDRADLELGQGALGVRIVRPRIPGARRRWVRATDPAGVTWSDPITDVAAWADHCADVPLDPEFGPGWRLSAAPHGTGTAVSVVCSHVVADARGLIAAATAAVSDARPEPSHLVDDEHSDETGAADLRDAATVLGRVIGRTAAASASLGVDPDRRADLRRYLAASRSTPGAAGRSVPRTPPVGWAPVSVVADVPAADFEARAQGDGGTPNVLFLSIVAGVVDLLRRGHGAPVTLGVPMRVEAGGANALSVTAVRAAPDTPLPDVRAAARTAYRHPLTAPAGFPDELLHVVPDRWAAALAPSTGRRDALCSNIGDLPDAVRHIGGITAQRVATRAIHPGLRWDQAAASPTVLSAYVSRCAGTYTVSVVVTDPTAAHTSAAVREAVTAAAARHQLTPRFW</sequence>
<dbReference type="RefSeq" id="WP_082894869.1">
    <property type="nucleotide sequence ID" value="NZ_FOJN01000013.1"/>
</dbReference>
<reference evidence="1 2" key="1">
    <citation type="submission" date="2016-10" db="EMBL/GenBank/DDBJ databases">
        <authorList>
            <person name="de Groot N.N."/>
        </authorList>
    </citation>
    <scope>NUCLEOTIDE SEQUENCE [LARGE SCALE GENOMIC DNA]</scope>
    <source>
        <strain evidence="1 2">DSM 44908</strain>
    </source>
</reference>
<name>A0A1I0U581_9NOCA</name>
<dbReference type="Proteomes" id="UP000182054">
    <property type="component" value="Unassembled WGS sequence"/>
</dbReference>
<dbReference type="GeneID" id="85487033"/>
<dbReference type="AlphaFoldDB" id="A0A1I0U581"/>
<dbReference type="EMBL" id="FOJN01000013">
    <property type="protein sequence ID" value="SFA59252.1"/>
    <property type="molecule type" value="Genomic_DNA"/>
</dbReference>
<evidence type="ECO:0000313" key="2">
    <source>
        <dbReference type="Proteomes" id="UP000182054"/>
    </source>
</evidence>
<proteinExistence type="predicted"/>
<evidence type="ECO:0008006" key="3">
    <source>
        <dbReference type="Google" id="ProtNLM"/>
    </source>
</evidence>
<organism evidence="1 2">
    <name type="scientific">Rhodococcoides kroppenstedtii</name>
    <dbReference type="NCBI Taxonomy" id="293050"/>
    <lineage>
        <taxon>Bacteria</taxon>
        <taxon>Bacillati</taxon>
        <taxon>Actinomycetota</taxon>
        <taxon>Actinomycetes</taxon>
        <taxon>Mycobacteriales</taxon>
        <taxon>Nocardiaceae</taxon>
        <taxon>Rhodococcoides</taxon>
    </lineage>
</organism>
<protein>
    <recommendedName>
        <fullName evidence="3">Condensation domain-containing protein</fullName>
    </recommendedName>
</protein>
<evidence type="ECO:0000313" key="1">
    <source>
        <dbReference type="EMBL" id="SFA59252.1"/>
    </source>
</evidence>